<reference evidence="14" key="1">
    <citation type="submission" date="2020-05" db="EMBL/GenBank/DDBJ databases">
        <title>Mycena genomes resolve the evolution of fungal bioluminescence.</title>
        <authorList>
            <person name="Tsai I.J."/>
        </authorList>
    </citation>
    <scope>NUCLEOTIDE SEQUENCE</scope>
    <source>
        <strain evidence="14">160909Yilan</strain>
    </source>
</reference>
<comment type="cofactor">
    <cofactor evidence="1 13">
        <name>heme</name>
        <dbReference type="ChEBI" id="CHEBI:30413"/>
    </cofactor>
</comment>
<organism evidence="14 15">
    <name type="scientific">Mycena sanguinolenta</name>
    <dbReference type="NCBI Taxonomy" id="230812"/>
    <lineage>
        <taxon>Eukaryota</taxon>
        <taxon>Fungi</taxon>
        <taxon>Dikarya</taxon>
        <taxon>Basidiomycota</taxon>
        <taxon>Agaricomycotina</taxon>
        <taxon>Agaricomycetes</taxon>
        <taxon>Agaricomycetidae</taxon>
        <taxon>Agaricales</taxon>
        <taxon>Marasmiineae</taxon>
        <taxon>Mycenaceae</taxon>
        <taxon>Mycena</taxon>
    </lineage>
</organism>
<keyword evidence="11" id="KW-0503">Monooxygenase</keyword>
<dbReference type="GO" id="GO:0016705">
    <property type="term" value="F:oxidoreductase activity, acting on paired donors, with incorporation or reduction of molecular oxygen"/>
    <property type="evidence" value="ECO:0007669"/>
    <property type="project" value="InterPro"/>
</dbReference>
<evidence type="ECO:0000256" key="2">
    <source>
        <dbReference type="ARBA" id="ARBA00004370"/>
    </source>
</evidence>
<dbReference type="InterPro" id="IPR001128">
    <property type="entry name" value="Cyt_P450"/>
</dbReference>
<keyword evidence="15" id="KW-1185">Reference proteome</keyword>
<evidence type="ECO:0000256" key="8">
    <source>
        <dbReference type="ARBA" id="ARBA00022989"/>
    </source>
</evidence>
<sequence length="519" mass="57413">MASHPMEHALRYAASVVAVGLILYLRLRRRSAIQDFAGPPSPSWIFGHMRQLLLSPRYGTHEFNWLNSYGPVYALKGCFGQDRLMVADAVAMQYILNSPNFWRSTTEDNARNLLFGEKNLLALRGSDHRRIRSALNTGFTAAAVRSYYAVFKVVAEQICEQLENFPSTTTDVCSLLSAATLEATCQAILGRPTRDLGEEFAANNCEVIKLTASQSEVHVLADAIISRLPNWIWRAAIHLPTKPLVVARKGRLLGNQVGGRIFRENREATAQGLETGGGLFSRLADPNNNDTLAEEDLVPQAALVLVAGQETTSNAISFGLLELAKHPDFQDRLRAEIYSAFGSNTSLAYENMPLLNAFIRARVLPPLWSLPLSDRIVLEDTVIPLGESIISSKGERINQIPVRKGEIVTVAIAAYQRLPSRWGKDPHIFNPSRWLDGETYQGEAVGPYANLLTFLGGPHICLGWRFAIFEMQVIICELVGKFSFAEPDNEPVNARLMTALLPIVSTGERALPLHVTRLV</sequence>
<dbReference type="PANTHER" id="PTHR24305:SF166">
    <property type="entry name" value="CYTOCHROME P450 12A4, MITOCHONDRIAL-RELATED"/>
    <property type="match status" value="1"/>
</dbReference>
<dbReference type="AlphaFoldDB" id="A0A8H7DLH5"/>
<dbReference type="Gene3D" id="1.10.630.10">
    <property type="entry name" value="Cytochrome P450"/>
    <property type="match status" value="1"/>
</dbReference>
<evidence type="ECO:0000256" key="11">
    <source>
        <dbReference type="ARBA" id="ARBA00023033"/>
    </source>
</evidence>
<dbReference type="InterPro" id="IPR036396">
    <property type="entry name" value="Cyt_P450_sf"/>
</dbReference>
<evidence type="ECO:0000256" key="10">
    <source>
        <dbReference type="ARBA" id="ARBA00023004"/>
    </source>
</evidence>
<evidence type="ECO:0000256" key="3">
    <source>
        <dbReference type="ARBA" id="ARBA00004721"/>
    </source>
</evidence>
<dbReference type="GO" id="GO:0005506">
    <property type="term" value="F:iron ion binding"/>
    <property type="evidence" value="ECO:0007669"/>
    <property type="project" value="InterPro"/>
</dbReference>
<dbReference type="GO" id="GO:0016020">
    <property type="term" value="C:membrane"/>
    <property type="evidence" value="ECO:0007669"/>
    <property type="project" value="UniProtKB-SubCell"/>
</dbReference>
<evidence type="ECO:0000256" key="4">
    <source>
        <dbReference type="ARBA" id="ARBA00010617"/>
    </source>
</evidence>
<comment type="caution">
    <text evidence="14">The sequence shown here is derived from an EMBL/GenBank/DDBJ whole genome shotgun (WGS) entry which is preliminary data.</text>
</comment>
<keyword evidence="12" id="KW-0472">Membrane</keyword>
<dbReference type="PRINTS" id="PR00385">
    <property type="entry name" value="P450"/>
</dbReference>
<keyword evidence="5 13" id="KW-0349">Heme</keyword>
<evidence type="ECO:0000256" key="7">
    <source>
        <dbReference type="ARBA" id="ARBA00022723"/>
    </source>
</evidence>
<evidence type="ECO:0000256" key="6">
    <source>
        <dbReference type="ARBA" id="ARBA00022692"/>
    </source>
</evidence>
<feature type="binding site" description="axial binding residue" evidence="13">
    <location>
        <position position="461"/>
    </location>
    <ligand>
        <name>heme</name>
        <dbReference type="ChEBI" id="CHEBI:30413"/>
    </ligand>
    <ligandPart>
        <name>Fe</name>
        <dbReference type="ChEBI" id="CHEBI:18248"/>
    </ligandPart>
</feature>
<dbReference type="EMBL" id="JACAZH010000002">
    <property type="protein sequence ID" value="KAF7375596.1"/>
    <property type="molecule type" value="Genomic_DNA"/>
</dbReference>
<name>A0A8H7DLH5_9AGAR</name>
<protein>
    <submittedName>
        <fullName evidence="14">Cytochrome P450</fullName>
    </submittedName>
</protein>
<dbReference type="InterPro" id="IPR050121">
    <property type="entry name" value="Cytochrome_P450_monoxygenase"/>
</dbReference>
<evidence type="ECO:0000256" key="1">
    <source>
        <dbReference type="ARBA" id="ARBA00001971"/>
    </source>
</evidence>
<accession>A0A8H7DLH5</accession>
<dbReference type="SUPFAM" id="SSF48264">
    <property type="entry name" value="Cytochrome P450"/>
    <property type="match status" value="1"/>
</dbReference>
<comment type="pathway">
    <text evidence="3">Secondary metabolite biosynthesis; terpenoid biosynthesis.</text>
</comment>
<evidence type="ECO:0000313" key="15">
    <source>
        <dbReference type="Proteomes" id="UP000623467"/>
    </source>
</evidence>
<dbReference type="Proteomes" id="UP000623467">
    <property type="component" value="Unassembled WGS sequence"/>
</dbReference>
<dbReference type="PANTHER" id="PTHR24305">
    <property type="entry name" value="CYTOCHROME P450"/>
    <property type="match status" value="1"/>
</dbReference>
<dbReference type="Pfam" id="PF00067">
    <property type="entry name" value="p450"/>
    <property type="match status" value="1"/>
</dbReference>
<keyword evidence="8" id="KW-1133">Transmembrane helix</keyword>
<dbReference type="InterPro" id="IPR002401">
    <property type="entry name" value="Cyt_P450_E_grp-I"/>
</dbReference>
<proteinExistence type="inferred from homology"/>
<dbReference type="PRINTS" id="PR00463">
    <property type="entry name" value="EP450I"/>
</dbReference>
<keyword evidence="9" id="KW-0560">Oxidoreductase</keyword>
<keyword evidence="10 13" id="KW-0408">Iron</keyword>
<evidence type="ECO:0000256" key="13">
    <source>
        <dbReference type="PIRSR" id="PIRSR602401-1"/>
    </source>
</evidence>
<comment type="subcellular location">
    <subcellularLocation>
        <location evidence="2">Membrane</location>
    </subcellularLocation>
</comment>
<dbReference type="GO" id="GO:0020037">
    <property type="term" value="F:heme binding"/>
    <property type="evidence" value="ECO:0007669"/>
    <property type="project" value="InterPro"/>
</dbReference>
<keyword evidence="6" id="KW-0812">Transmembrane</keyword>
<evidence type="ECO:0000256" key="12">
    <source>
        <dbReference type="ARBA" id="ARBA00023136"/>
    </source>
</evidence>
<comment type="similarity">
    <text evidence="4">Belongs to the cytochrome P450 family.</text>
</comment>
<gene>
    <name evidence="14" type="ORF">MSAN_00448200</name>
</gene>
<keyword evidence="7 13" id="KW-0479">Metal-binding</keyword>
<evidence type="ECO:0000313" key="14">
    <source>
        <dbReference type="EMBL" id="KAF7375596.1"/>
    </source>
</evidence>
<dbReference type="OrthoDB" id="1470350at2759"/>
<evidence type="ECO:0000256" key="9">
    <source>
        <dbReference type="ARBA" id="ARBA00023002"/>
    </source>
</evidence>
<evidence type="ECO:0000256" key="5">
    <source>
        <dbReference type="ARBA" id="ARBA00022617"/>
    </source>
</evidence>
<dbReference type="GO" id="GO:0004497">
    <property type="term" value="F:monooxygenase activity"/>
    <property type="evidence" value="ECO:0007669"/>
    <property type="project" value="UniProtKB-KW"/>
</dbReference>